<evidence type="ECO:0000313" key="1">
    <source>
        <dbReference type="EMBL" id="QDR79626.1"/>
    </source>
</evidence>
<organism evidence="1 2">
    <name type="scientific">Sporomusa termitida</name>
    <dbReference type="NCBI Taxonomy" id="2377"/>
    <lineage>
        <taxon>Bacteria</taxon>
        <taxon>Bacillati</taxon>
        <taxon>Bacillota</taxon>
        <taxon>Negativicutes</taxon>
        <taxon>Selenomonadales</taxon>
        <taxon>Sporomusaceae</taxon>
        <taxon>Sporomusa</taxon>
    </lineage>
</organism>
<keyword evidence="2" id="KW-1185">Reference proteome</keyword>
<dbReference type="KEGG" id="sted:SPTER_09040"/>
<sequence length="535" mass="62890">MNFDNIYNFKNPIRHFVNINSLKYPIDITTFPVSNLSWTLPIPFKIQKEGEKFRTIKLPNPISFMRAYHYYSSLPNFLDLHLIDPDHKRLSANLDTGDFVSGEYDRQLNNDFMNLCLYDSLLKLDIEEYYGKIYTHYLDLNGLGDFVLAGLNNGRTGGIIMGNYLSLYFAESMLKKISADFNDKLCAKNISFHFEYFSDDFYIFCNSKDINVITTIFDECLQSYDFKRNESKQEIWSYEAYNSYNLLTRYWKSIIRHWNLELLKDYKIANQNNTTASHTLSFLNQIIYRVSSLSGLKNKKSLINNFFKTKYFQETNFNEYTVKSYDYHQLCFLLSLAPESLLYTSHIFNQMDSFDNEMIKEFLSLRYKAALESPLNDVQLYYYYAIKTYGFSDLLSSMSSLVIDSENQILISYYLKDTLFSQGEIDALKLLEDEQYWFQNYHLILYSPDLISDLDNSIVKYLIPQKAISKTEKETTYKNFYSENLTSGIALIQEVQTITSNVQSYLTLRHQETAVDFADTDSEDDFNSEDHMDNI</sequence>
<dbReference type="AlphaFoldDB" id="A0A517DQT1"/>
<reference evidence="1 2" key="1">
    <citation type="submission" date="2019-02" db="EMBL/GenBank/DDBJ databases">
        <title>Closed genome of Sporomusa termitida DSM 4440.</title>
        <authorList>
            <person name="Poehlein A."/>
            <person name="Daniel R."/>
        </authorList>
    </citation>
    <scope>NUCLEOTIDE SEQUENCE [LARGE SCALE GENOMIC DNA]</scope>
    <source>
        <strain evidence="1 2">DSM 4440</strain>
    </source>
</reference>
<proteinExistence type="predicted"/>
<dbReference type="Proteomes" id="UP000320776">
    <property type="component" value="Chromosome"/>
</dbReference>
<gene>
    <name evidence="1" type="ORF">SPTER_09040</name>
</gene>
<dbReference type="EMBL" id="CP036259">
    <property type="protein sequence ID" value="QDR79626.1"/>
    <property type="molecule type" value="Genomic_DNA"/>
</dbReference>
<evidence type="ECO:0000313" key="2">
    <source>
        <dbReference type="Proteomes" id="UP000320776"/>
    </source>
</evidence>
<name>A0A517DQT1_9FIRM</name>
<protein>
    <recommendedName>
        <fullName evidence="3">Reverse transcriptase domain-containing protein</fullName>
    </recommendedName>
</protein>
<evidence type="ECO:0008006" key="3">
    <source>
        <dbReference type="Google" id="ProtNLM"/>
    </source>
</evidence>
<dbReference type="OrthoDB" id="9780724at2"/>
<accession>A0A517DQT1</accession>
<dbReference type="RefSeq" id="WP_144349239.1">
    <property type="nucleotide sequence ID" value="NZ_CP036259.1"/>
</dbReference>